<comment type="similarity">
    <text evidence="2">Belongs to the thymosin beta family.</text>
</comment>
<evidence type="ECO:0000256" key="4">
    <source>
        <dbReference type="ARBA" id="ARBA00023212"/>
    </source>
</evidence>
<dbReference type="InterPro" id="IPR001152">
    <property type="entry name" value="Beta-thymosin"/>
</dbReference>
<dbReference type="Proteomes" id="UP000015104">
    <property type="component" value="Unassembled WGS sequence"/>
</dbReference>
<dbReference type="Gene3D" id="1.20.5.520">
    <property type="entry name" value="Single helix bin"/>
    <property type="match status" value="2"/>
</dbReference>
<dbReference type="PANTHER" id="PTHR20940">
    <property type="entry name" value="TETRA THYMOSIN"/>
    <property type="match status" value="1"/>
</dbReference>
<dbReference type="Pfam" id="PF01290">
    <property type="entry name" value="Thymosin"/>
    <property type="match status" value="2"/>
</dbReference>
<reference evidence="5" key="2">
    <citation type="submission" date="2015-06" db="UniProtKB">
        <authorList>
            <consortium name="EnsemblMetazoa"/>
        </authorList>
    </citation>
    <scope>IDENTIFICATION</scope>
</reference>
<keyword evidence="3" id="KW-0963">Cytoplasm</keyword>
<dbReference type="GO" id="GO:0005829">
    <property type="term" value="C:cytosol"/>
    <property type="evidence" value="ECO:0007669"/>
    <property type="project" value="TreeGrafter"/>
</dbReference>
<dbReference type="SMART" id="SM00152">
    <property type="entry name" value="THY"/>
    <property type="match status" value="2"/>
</dbReference>
<gene>
    <name evidence="5" type="primary">107371538</name>
</gene>
<name>T1JU84_TETUR</name>
<evidence type="ECO:0000313" key="6">
    <source>
        <dbReference type="Proteomes" id="UP000015104"/>
    </source>
</evidence>
<evidence type="ECO:0000256" key="1">
    <source>
        <dbReference type="ARBA" id="ARBA00004245"/>
    </source>
</evidence>
<dbReference type="EMBL" id="CAEY01000443">
    <property type="status" value="NOT_ANNOTATED_CDS"/>
    <property type="molecule type" value="Genomic_DNA"/>
</dbReference>
<dbReference type="GO" id="GO:0003785">
    <property type="term" value="F:actin monomer binding"/>
    <property type="evidence" value="ECO:0007669"/>
    <property type="project" value="InterPro"/>
</dbReference>
<dbReference type="InterPro" id="IPR038386">
    <property type="entry name" value="Beta-thymosin_sf"/>
</dbReference>
<proteinExistence type="inferred from homology"/>
<dbReference type="HOGENOM" id="CLU_2486217_0_0_1"/>
<keyword evidence="6" id="KW-1185">Reference proteome</keyword>
<accession>T1JU84</accession>
<dbReference type="GO" id="GO:0005856">
    <property type="term" value="C:cytoskeleton"/>
    <property type="evidence" value="ECO:0007669"/>
    <property type="project" value="UniProtKB-SubCell"/>
</dbReference>
<evidence type="ECO:0008006" key="7">
    <source>
        <dbReference type="Google" id="ProtNLM"/>
    </source>
</evidence>
<reference evidence="6" key="1">
    <citation type="submission" date="2011-08" db="EMBL/GenBank/DDBJ databases">
        <authorList>
            <person name="Rombauts S."/>
        </authorList>
    </citation>
    <scope>NUCLEOTIDE SEQUENCE</scope>
    <source>
        <strain evidence="6">London</strain>
    </source>
</reference>
<organism evidence="5 6">
    <name type="scientific">Tetranychus urticae</name>
    <name type="common">Two-spotted spider mite</name>
    <dbReference type="NCBI Taxonomy" id="32264"/>
    <lineage>
        <taxon>Eukaryota</taxon>
        <taxon>Metazoa</taxon>
        <taxon>Ecdysozoa</taxon>
        <taxon>Arthropoda</taxon>
        <taxon>Chelicerata</taxon>
        <taxon>Arachnida</taxon>
        <taxon>Acari</taxon>
        <taxon>Acariformes</taxon>
        <taxon>Trombidiformes</taxon>
        <taxon>Prostigmata</taxon>
        <taxon>Eleutherengona</taxon>
        <taxon>Raphignathae</taxon>
        <taxon>Tetranychoidea</taxon>
        <taxon>Tetranychidae</taxon>
        <taxon>Tetranychus</taxon>
    </lineage>
</organism>
<dbReference type="AlphaFoldDB" id="T1JU84"/>
<keyword evidence="4" id="KW-0206">Cytoskeleton</keyword>
<dbReference type="EnsemblMetazoa" id="tetur01g16894.1">
    <property type="protein sequence ID" value="tetur01g16894.1"/>
    <property type="gene ID" value="tetur01g16894"/>
</dbReference>
<evidence type="ECO:0000256" key="2">
    <source>
        <dbReference type="ARBA" id="ARBA00009511"/>
    </source>
</evidence>
<dbReference type="PANTHER" id="PTHR20940:SF1">
    <property type="entry name" value="CIBOULOT, ISOFORM A"/>
    <property type="match status" value="1"/>
</dbReference>
<evidence type="ECO:0000256" key="3">
    <source>
        <dbReference type="ARBA" id="ARBA00022490"/>
    </source>
</evidence>
<protein>
    <recommendedName>
        <fullName evidence="7">Thymosin beta</fullName>
    </recommendedName>
</protein>
<sequence>MSLPTITITDELKSEITAKHQLKHVETMEKTSLPSKEVIEKEKSQLDLLKSIVNFDVKSKLKPTITLNKVVLPTKDIMKEEKQANKK</sequence>
<dbReference type="eggNOG" id="KOG4794">
    <property type="taxonomic scope" value="Eukaryota"/>
</dbReference>
<comment type="subcellular location">
    <subcellularLocation>
        <location evidence="1">Cytoplasm</location>
        <location evidence="1">Cytoskeleton</location>
    </subcellularLocation>
</comment>
<evidence type="ECO:0000313" key="5">
    <source>
        <dbReference type="EnsemblMetazoa" id="tetur01g16894.1"/>
    </source>
</evidence>
<dbReference type="GO" id="GO:0007015">
    <property type="term" value="P:actin filament organization"/>
    <property type="evidence" value="ECO:0007669"/>
    <property type="project" value="InterPro"/>
</dbReference>